<comment type="function">
    <text evidence="3">Catalyzes the formation of L-homocysteine from O-succinyl-L-homoserine (OSHS) and hydrogen sulfide.</text>
</comment>
<keyword evidence="2 3" id="KW-0663">Pyridoxal phosphate</keyword>
<keyword evidence="9" id="KW-1185">Reference proteome</keyword>
<comment type="subunit">
    <text evidence="3">Homotetramer.</text>
</comment>
<dbReference type="Proteomes" id="UP000269375">
    <property type="component" value="Unassembled WGS sequence"/>
</dbReference>
<feature type="modified residue" description="N6-(pyridoxal phosphate)lysine" evidence="3 4">
    <location>
        <position position="204"/>
    </location>
</feature>
<comment type="similarity">
    <text evidence="3">Belongs to the trans-sulfuration enzymes family. MetZ subfamily.</text>
</comment>
<evidence type="ECO:0000313" key="6">
    <source>
        <dbReference type="EMBL" id="ROH95629.1"/>
    </source>
</evidence>
<dbReference type="CDD" id="cd00614">
    <property type="entry name" value="CGS_like"/>
    <property type="match status" value="1"/>
</dbReference>
<dbReference type="InterPro" id="IPR000277">
    <property type="entry name" value="Cys/Met-Metab_PyrdxlP-dep_enz"/>
</dbReference>
<dbReference type="EC" id="2.5.1.-" evidence="3"/>
<dbReference type="GO" id="GO:0016765">
    <property type="term" value="F:transferase activity, transferring alkyl or aryl (other than methyl) groups"/>
    <property type="evidence" value="ECO:0007669"/>
    <property type="project" value="UniProtKB-UniRule"/>
</dbReference>
<dbReference type="InterPro" id="IPR015424">
    <property type="entry name" value="PyrdxlP-dep_Trfase"/>
</dbReference>
<evidence type="ECO:0000256" key="5">
    <source>
        <dbReference type="RuleBase" id="RU362118"/>
    </source>
</evidence>
<dbReference type="Gene3D" id="3.40.640.10">
    <property type="entry name" value="Type I PLP-dependent aspartate aminotransferase-like (Major domain)"/>
    <property type="match status" value="1"/>
</dbReference>
<dbReference type="GO" id="GO:0019346">
    <property type="term" value="P:transsulfuration"/>
    <property type="evidence" value="ECO:0007669"/>
    <property type="project" value="InterPro"/>
</dbReference>
<dbReference type="FunFam" id="3.90.1150.10:FF:000033">
    <property type="entry name" value="Cystathionine gamma-synthase"/>
    <property type="match status" value="1"/>
</dbReference>
<dbReference type="SUPFAM" id="SSF53383">
    <property type="entry name" value="PLP-dependent transferases"/>
    <property type="match status" value="1"/>
</dbReference>
<dbReference type="FunFam" id="3.40.640.10:FF:000046">
    <property type="entry name" value="Cystathionine gamma-lyase"/>
    <property type="match status" value="1"/>
</dbReference>
<dbReference type="GO" id="GO:0016846">
    <property type="term" value="F:carbon-sulfur lyase activity"/>
    <property type="evidence" value="ECO:0007669"/>
    <property type="project" value="TreeGrafter"/>
</dbReference>
<name>A0A3N0VS43_9FLAO</name>
<dbReference type="RefSeq" id="WP_123263661.1">
    <property type="nucleotide sequence ID" value="NZ_RJTX01000004.1"/>
</dbReference>
<evidence type="ECO:0000313" key="9">
    <source>
        <dbReference type="Proteomes" id="UP000295709"/>
    </source>
</evidence>
<evidence type="ECO:0000313" key="8">
    <source>
        <dbReference type="Proteomes" id="UP000269375"/>
    </source>
</evidence>
<dbReference type="HAMAP" id="MF_02056">
    <property type="entry name" value="MetZ"/>
    <property type="match status" value="1"/>
</dbReference>
<evidence type="ECO:0000256" key="4">
    <source>
        <dbReference type="PIRSR" id="PIRSR001434-2"/>
    </source>
</evidence>
<dbReference type="Proteomes" id="UP000295709">
    <property type="component" value="Unassembled WGS sequence"/>
</dbReference>
<dbReference type="GO" id="GO:0030170">
    <property type="term" value="F:pyridoxal phosphate binding"/>
    <property type="evidence" value="ECO:0007669"/>
    <property type="project" value="UniProtKB-UniRule"/>
</dbReference>
<keyword evidence="3" id="KW-0486">Methionine biosynthesis</keyword>
<dbReference type="OrthoDB" id="9803729at2"/>
<dbReference type="GO" id="GO:0005737">
    <property type="term" value="C:cytoplasm"/>
    <property type="evidence" value="ECO:0007669"/>
    <property type="project" value="TreeGrafter"/>
</dbReference>
<dbReference type="PANTHER" id="PTHR11808:SF80">
    <property type="entry name" value="CYSTATHIONINE GAMMA-LYASE"/>
    <property type="match status" value="1"/>
</dbReference>
<dbReference type="InterPro" id="IPR015421">
    <property type="entry name" value="PyrdxlP-dep_Trfase_major"/>
</dbReference>
<accession>A0A3N0VS43</accession>
<reference evidence="7 9" key="2">
    <citation type="submission" date="2019-03" db="EMBL/GenBank/DDBJ databases">
        <title>Genomic Encyclopedia of Archaeal and Bacterial Type Strains, Phase II (KMG-II): from individual species to whole genera.</title>
        <authorList>
            <person name="Goeker M."/>
        </authorList>
    </citation>
    <scope>NUCLEOTIDE SEQUENCE [LARGE SCALE GENOMIC DNA]</scope>
    <source>
        <strain evidence="7 9">DSM 15235</strain>
    </source>
</reference>
<dbReference type="GO" id="GO:0071266">
    <property type="term" value="P:'de novo' L-methionine biosynthetic process"/>
    <property type="evidence" value="ECO:0007669"/>
    <property type="project" value="UniProtKB-UniRule"/>
</dbReference>
<dbReference type="Pfam" id="PF01053">
    <property type="entry name" value="Cys_Met_Meta_PP"/>
    <property type="match status" value="1"/>
</dbReference>
<dbReference type="AlphaFoldDB" id="A0A3N0VS43"/>
<keyword evidence="3" id="KW-0028">Amino-acid biosynthesis</keyword>
<comment type="catalytic activity">
    <reaction evidence="3">
        <text>O-succinyl-L-homoserine + hydrogen sulfide = L-homocysteine + succinate</text>
        <dbReference type="Rhea" id="RHEA:27826"/>
        <dbReference type="ChEBI" id="CHEBI:29919"/>
        <dbReference type="ChEBI" id="CHEBI:30031"/>
        <dbReference type="ChEBI" id="CHEBI:57661"/>
        <dbReference type="ChEBI" id="CHEBI:58199"/>
    </reaction>
</comment>
<dbReference type="EMBL" id="RJTX01000004">
    <property type="protein sequence ID" value="ROH95629.1"/>
    <property type="molecule type" value="Genomic_DNA"/>
</dbReference>
<evidence type="ECO:0000313" key="7">
    <source>
        <dbReference type="EMBL" id="TDX91993.1"/>
    </source>
</evidence>
<dbReference type="EMBL" id="SOQW01000003">
    <property type="protein sequence ID" value="TDX91993.1"/>
    <property type="molecule type" value="Genomic_DNA"/>
</dbReference>
<dbReference type="Gene3D" id="3.90.1150.10">
    <property type="entry name" value="Aspartate Aminotransferase, domain 1"/>
    <property type="match status" value="1"/>
</dbReference>
<dbReference type="GO" id="GO:0071268">
    <property type="term" value="P:homocysteine biosynthetic process"/>
    <property type="evidence" value="ECO:0007669"/>
    <property type="project" value="InterPro"/>
</dbReference>
<sequence length="387" mass="43146">MENFETLAIRTQTERSQFDEHSTPLYLTSSFIFQDAEDMRASFAEEKSKNLYSRFSNPNVTEFTDKIAKMEGAEAGYAFATGMAAIYSTFATLLNAGDHIVSCQSVFGSTHTLFTKYFPKWNIETTYFKAEDAENVEQYIQPNTKILYLETPTNPAIEILDLEFFGQIAKKHNLIFIVDNCFATPYLQQPIKYGADIVVHSATKLIDGQGRVLGGVAVGKADLIREIYLFARNTGPAMSPFNAWVLSKSLETLAIRVEKHCENALKVAEFLESHPNVEFVKYPFLKSHPSYEVAKKQMRLGGNIVAFEIKDGIEGGRKFLDNIKMCSLSANLGDTRTIVTHPASTTHSKLTDEERNEVGITAGLVRCSAGLENIDDIIADLKQALEA</sequence>
<protein>
    <recommendedName>
        <fullName evidence="3">O-succinylhomoserine sulfhydrylase</fullName>
        <shortName evidence="3">OSH sulfhydrylase</shortName>
        <shortName evidence="3">OSHS sulfhydrylase</shortName>
        <ecNumber evidence="3">2.5.1.-</ecNumber>
    </recommendedName>
</protein>
<dbReference type="UniPathway" id="UPA00051">
    <property type="reaction ID" value="UER00449"/>
</dbReference>
<dbReference type="NCBIfam" id="NF006003">
    <property type="entry name" value="PRK08133.1"/>
    <property type="match status" value="1"/>
</dbReference>
<comment type="cofactor">
    <cofactor evidence="1 3 5">
        <name>pyridoxal 5'-phosphate</name>
        <dbReference type="ChEBI" id="CHEBI:597326"/>
    </cofactor>
</comment>
<reference evidence="6 8" key="1">
    <citation type="submission" date="2018-11" db="EMBL/GenBank/DDBJ databases">
        <title>Proposal to divide the Flavobacteriaceae and reorganize its genera based on Amino Acid Identity values calculated from whole genome sequences.</title>
        <authorList>
            <person name="Nicholson A.C."/>
            <person name="Gulvik C.A."/>
            <person name="Whitney A.M."/>
            <person name="Humrighouse B.W."/>
            <person name="Bell M."/>
            <person name="Holmes B."/>
            <person name="Steigerwalt A."/>
            <person name="Villarma A."/>
            <person name="Sheth M."/>
            <person name="Batra D."/>
            <person name="Pryor J."/>
            <person name="Bernardet J.-F."/>
            <person name="Hugo C."/>
            <person name="Kampfer P."/>
            <person name="Newman J."/>
            <person name="Mcquiston J.R."/>
        </authorList>
    </citation>
    <scope>NUCLEOTIDE SEQUENCE [LARGE SCALE GENOMIC DNA]</scope>
    <source>
        <strain evidence="6 8">DSM 15235</strain>
    </source>
</reference>
<dbReference type="InterPro" id="IPR006234">
    <property type="entry name" value="O-succ-hSer_sulfhydrylase"/>
</dbReference>
<dbReference type="PIRSF" id="PIRSF001434">
    <property type="entry name" value="CGS"/>
    <property type="match status" value="1"/>
</dbReference>
<proteinExistence type="inferred from homology"/>
<comment type="pathway">
    <text evidence="3">Amino-acid biosynthesis; L-methionine biosynthesis via de novo pathway; L-homocysteine from O-succinyl-L-homoserine: step 1/1.</text>
</comment>
<comment type="caution">
    <text evidence="6">The sequence shown here is derived from an EMBL/GenBank/DDBJ whole genome shotgun (WGS) entry which is preliminary data.</text>
</comment>
<keyword evidence="3" id="KW-0808">Transferase</keyword>
<dbReference type="InterPro" id="IPR015422">
    <property type="entry name" value="PyrdxlP-dep_Trfase_small"/>
</dbReference>
<evidence type="ECO:0000256" key="3">
    <source>
        <dbReference type="HAMAP-Rule" id="MF_02056"/>
    </source>
</evidence>
<organism evidence="6 8">
    <name type="scientific">Chryseobacterium daecheongense</name>
    <dbReference type="NCBI Taxonomy" id="192389"/>
    <lineage>
        <taxon>Bacteria</taxon>
        <taxon>Pseudomonadati</taxon>
        <taxon>Bacteroidota</taxon>
        <taxon>Flavobacteriia</taxon>
        <taxon>Flavobacteriales</taxon>
        <taxon>Weeksellaceae</taxon>
        <taxon>Chryseobacterium group</taxon>
        <taxon>Chryseobacterium</taxon>
    </lineage>
</organism>
<dbReference type="PANTHER" id="PTHR11808">
    <property type="entry name" value="TRANS-SULFURATION ENZYME FAMILY MEMBER"/>
    <property type="match status" value="1"/>
</dbReference>
<evidence type="ECO:0000256" key="2">
    <source>
        <dbReference type="ARBA" id="ARBA00022898"/>
    </source>
</evidence>
<gene>
    <name evidence="3" type="primary">metZ</name>
    <name evidence="7" type="ORF">BCF50_3135</name>
    <name evidence="6" type="ORF">EGI05_13930</name>
</gene>
<evidence type="ECO:0000256" key="1">
    <source>
        <dbReference type="ARBA" id="ARBA00001933"/>
    </source>
</evidence>